<keyword evidence="2" id="KW-1185">Reference proteome</keyword>
<name>A0ABY7CUB2_9BASI</name>
<reference evidence="1" key="1">
    <citation type="submission" date="2022-10" db="EMBL/GenBank/DDBJ databases">
        <title>Puccinia triticina Genome sequencing and assembly.</title>
        <authorList>
            <person name="Li C."/>
        </authorList>
    </citation>
    <scope>NUCLEOTIDE SEQUENCE</scope>
    <source>
        <strain evidence="1">Pt15</strain>
    </source>
</reference>
<protein>
    <submittedName>
        <fullName evidence="1">Uncharacterized protein</fullName>
    </submittedName>
</protein>
<accession>A0ABY7CUB2</accession>
<sequence length="76" mass="8559">MAQQYSLLPASSVIKSKIVNIYNAGSVVFRRDFQQKKKKLNQMQPSTILLYHTPTGPIEEAALFEEEDGDDGKNET</sequence>
<proteinExistence type="predicted"/>
<dbReference type="RefSeq" id="XP_053024444.1">
    <property type="nucleotide sequence ID" value="XM_053160474.1"/>
</dbReference>
<dbReference type="Proteomes" id="UP001164743">
    <property type="component" value="Chromosome 10A"/>
</dbReference>
<dbReference type="EMBL" id="CP110430">
    <property type="protein sequence ID" value="WAQ88889.1"/>
    <property type="molecule type" value="Genomic_DNA"/>
</dbReference>
<evidence type="ECO:0000313" key="1">
    <source>
        <dbReference type="EMBL" id="WAQ88889.1"/>
    </source>
</evidence>
<dbReference type="GeneID" id="77801369"/>
<gene>
    <name evidence="1" type="ORF">PtA15_10A310</name>
</gene>
<evidence type="ECO:0000313" key="2">
    <source>
        <dbReference type="Proteomes" id="UP001164743"/>
    </source>
</evidence>
<organism evidence="1 2">
    <name type="scientific">Puccinia triticina</name>
    <dbReference type="NCBI Taxonomy" id="208348"/>
    <lineage>
        <taxon>Eukaryota</taxon>
        <taxon>Fungi</taxon>
        <taxon>Dikarya</taxon>
        <taxon>Basidiomycota</taxon>
        <taxon>Pucciniomycotina</taxon>
        <taxon>Pucciniomycetes</taxon>
        <taxon>Pucciniales</taxon>
        <taxon>Pucciniaceae</taxon>
        <taxon>Puccinia</taxon>
    </lineage>
</organism>